<feature type="domain" description="Metallo-beta-lactamase" evidence="3">
    <location>
        <begin position="40"/>
        <end position="256"/>
    </location>
</feature>
<protein>
    <submittedName>
        <fullName evidence="4">MBL fold metallo-hydrolase</fullName>
    </submittedName>
</protein>
<dbReference type="Gene3D" id="3.60.15.10">
    <property type="entry name" value="Ribonuclease Z/Hydroxyacylglutathione hydrolase-like"/>
    <property type="match status" value="1"/>
</dbReference>
<sequence>MKNFVFRSATALLLAAGLAACNTPAASTPTAAQGVEIQQIRNATLKIDYNGKTFLIDPMLAKKGAYPGFPGTYRSELRNPLIELPMPAEEVMKADAVIVTHTHLDHWDDAAQSLLPKNMPIFAQHEADAQLIRSQGFTNVRVYGDNTEFGGVRISRTGGQHGTDAMYQVKPLADLLGEASGIVFQAPGHKTVYLVGDTIWRPEVDAALATFKPDVIILNTGYAKVDGFDNDSIIMGKDDVARAYRAAPDAVIITTHMDAVNHAALSRAQLRDYVKEKGLQNRVLVPADGQSYRF</sequence>
<feature type="signal peptide" evidence="2">
    <location>
        <begin position="1"/>
        <end position="25"/>
    </location>
</feature>
<evidence type="ECO:0000256" key="1">
    <source>
        <dbReference type="ARBA" id="ARBA00022801"/>
    </source>
</evidence>
<keyword evidence="1" id="KW-0378">Hydrolase</keyword>
<dbReference type="RefSeq" id="WP_244786731.1">
    <property type="nucleotide sequence ID" value="NZ_CP091508.1"/>
</dbReference>
<dbReference type="PANTHER" id="PTHR43546">
    <property type="entry name" value="UPF0173 METAL-DEPENDENT HYDROLASE MJ1163-RELATED"/>
    <property type="match status" value="1"/>
</dbReference>
<dbReference type="PROSITE" id="PS51257">
    <property type="entry name" value="PROKAR_LIPOPROTEIN"/>
    <property type="match status" value="1"/>
</dbReference>
<dbReference type="InterPro" id="IPR050114">
    <property type="entry name" value="UPF0173_UPF0282_UlaG_hydrolase"/>
</dbReference>
<keyword evidence="5" id="KW-1185">Reference proteome</keyword>
<reference evidence="4 5" key="1">
    <citation type="journal article" date="2022" name="Res Sq">
        <title>Evolution of multicellular longitudinally dividing oral cavity symbionts (Neisseriaceae).</title>
        <authorList>
            <person name="Nyongesa S."/>
            <person name="Weber P."/>
            <person name="Bernet E."/>
            <person name="Pullido F."/>
            <person name="Nieckarz M."/>
            <person name="Delaby M."/>
            <person name="Nieves C."/>
            <person name="Viehboeck T."/>
            <person name="Krause N."/>
            <person name="Rivera-Millot A."/>
            <person name="Nakamura A."/>
            <person name="Vischer N."/>
            <person name="VanNieuwenhze M."/>
            <person name="Brun Y."/>
            <person name="Cava F."/>
            <person name="Bulgheresi S."/>
            <person name="Veyrier F."/>
        </authorList>
    </citation>
    <scope>NUCLEOTIDE SEQUENCE [LARGE SCALE GENOMIC DNA]</scope>
    <source>
        <strain evidence="4 5">CCUG 63373m</strain>
    </source>
</reference>
<dbReference type="InterPro" id="IPR001279">
    <property type="entry name" value="Metallo-B-lactamas"/>
</dbReference>
<feature type="chain" id="PRO_5046997232" evidence="2">
    <location>
        <begin position="26"/>
        <end position="294"/>
    </location>
</feature>
<dbReference type="SUPFAM" id="SSF56281">
    <property type="entry name" value="Metallo-hydrolase/oxidoreductase"/>
    <property type="match status" value="1"/>
</dbReference>
<keyword evidence="2" id="KW-0732">Signal</keyword>
<dbReference type="EMBL" id="CP091508">
    <property type="protein sequence ID" value="UOO82730.1"/>
    <property type="molecule type" value="Genomic_DNA"/>
</dbReference>
<name>A0ABY4DUL5_9NEIS</name>
<proteinExistence type="predicted"/>
<evidence type="ECO:0000313" key="4">
    <source>
        <dbReference type="EMBL" id="UOO82730.1"/>
    </source>
</evidence>
<dbReference type="InterPro" id="IPR036866">
    <property type="entry name" value="RibonucZ/Hydroxyglut_hydro"/>
</dbReference>
<evidence type="ECO:0000259" key="3">
    <source>
        <dbReference type="SMART" id="SM00849"/>
    </source>
</evidence>
<accession>A0ABY4DUL5</accession>
<evidence type="ECO:0000256" key="2">
    <source>
        <dbReference type="SAM" id="SignalP"/>
    </source>
</evidence>
<organism evidence="4 5">
    <name type="scientific">Uruburuella testudinis</name>
    <dbReference type="NCBI Taxonomy" id="1282863"/>
    <lineage>
        <taxon>Bacteria</taxon>
        <taxon>Pseudomonadati</taxon>
        <taxon>Pseudomonadota</taxon>
        <taxon>Betaproteobacteria</taxon>
        <taxon>Neisseriales</taxon>
        <taxon>Neisseriaceae</taxon>
        <taxon>Uruburuella</taxon>
    </lineage>
</organism>
<evidence type="ECO:0000313" key="5">
    <source>
        <dbReference type="Proteomes" id="UP000829817"/>
    </source>
</evidence>
<dbReference type="SMART" id="SM00849">
    <property type="entry name" value="Lactamase_B"/>
    <property type="match status" value="1"/>
</dbReference>
<dbReference type="Proteomes" id="UP000829817">
    <property type="component" value="Chromosome"/>
</dbReference>
<dbReference type="Pfam" id="PF12706">
    <property type="entry name" value="Lactamase_B_2"/>
    <property type="match status" value="1"/>
</dbReference>
<dbReference type="PANTHER" id="PTHR43546:SF9">
    <property type="entry name" value="L-ASCORBATE-6-PHOSPHATE LACTONASE ULAG-RELATED"/>
    <property type="match status" value="1"/>
</dbReference>
<gene>
    <name evidence="4" type="ORF">LVJ83_04505</name>
</gene>